<feature type="compositionally biased region" description="Basic and acidic residues" evidence="2">
    <location>
        <begin position="167"/>
        <end position="194"/>
    </location>
</feature>
<reference evidence="4 5" key="1">
    <citation type="submission" date="2018-03" db="EMBL/GenBank/DDBJ databases">
        <authorList>
            <person name="Guldener U."/>
        </authorList>
    </citation>
    <scope>NUCLEOTIDE SEQUENCE [LARGE SCALE GENOMIC DNA]</scope>
    <source>
        <strain evidence="4 5">NBRC100155</strain>
    </source>
</reference>
<feature type="compositionally biased region" description="Basic residues" evidence="2">
    <location>
        <begin position="649"/>
        <end position="660"/>
    </location>
</feature>
<dbReference type="InterPro" id="IPR016024">
    <property type="entry name" value="ARM-type_fold"/>
</dbReference>
<evidence type="ECO:0000256" key="2">
    <source>
        <dbReference type="SAM" id="MobiDB-lite"/>
    </source>
</evidence>
<sequence>MARDFRPKGARSPASKPSEHATPAKSSTSFKPATTTTTTTNSPAPAKATPSEAPSTKPTPKKAATPINKKAAYDSDDSADEDTLMREIESFGGSRADLELISKANGKKKSEVQIDEAAFSSEVADFLKQLQANPNSSEPVAFASSFAKKVKEVKPAAAAAAATDSTKQAEAKKQSSQENAKEKSKPKENIKEMNKQNNRQAEAKAKAKAKELAQAQAQKASQQQQQQQQRQSTLPNTVSESTTAQRMGKGKKMVFDDEGVGKETKVKPSHTARGPLRLEAVPQWMSQTLPKIPSTNATNDTLSHDRITQLLDLGADLLREESRAYDDITSSETSLNKAGGSIGTLTASDAQFVRSLLSSEGGGTLSDRISALTLLVQSSPVHNVKHMDNLLNMTRKKSREEASRATRALADWLASEGGLGSRKLRYFRDQPQLAAAAAALSSGDLVAAEAAKSHVLLWAFEDHLKKFYFQFLQILEVQSHDTIPFTRKQATTQIFILLRDKPEQEQNLLRLLVNKLGDPERSVASKTSNHILELLTAHPAMKFIVVREIANLIMRPATVAVTAEDEEAGKTSNHSTHARYYGLLTLNQTVLTTKDEATANHLILLYFELFEGILKANEVKEAKGTAEGEDAEDAPKKKDKKRWKDQPRKGRGKGKGKGKGKQAASAKPEEPKLVKDAESKMVVAILTGVRRAFPFAKMEASVFEKHVNTLFRILHSGSFNISIQALQLIFQLTISNPHQESSTVLTSAAITDRFYRVLYDSLLDPRLEASSKQAMYLNLIFQALKADQEQERVKAFVKRICQILSLHQPSFICGCLHLLGELFKRTPGLRAMLTEPEEDDEEHFQDVASSDDESEDLDKKQAAAAAAVKLSTSHQHASTKYDGRKREPRFAHAGTTCLWDVLPLLSHFHPSVSVHALQLLEGGKISTNADLSLNTLSHFLDRFVYRNPKQKSTLRGASAMQPMVQVGSGVTRSRTHALNEDEFFNTEAFWKKRADAIPADQLFFHKFFNLKSKQPSSSRVQTGGADDDEDALVGSDDEALPVGKDAEMEDGESDSSLDSDDDPDEKEIWKVMKATMPGKEELEGLDDSDVDGDDDEFDYVDSDEEDQPAEAEEEEEDSDDDDGPNVLPGMTFSDEESDSETEAPAVTKSKTKTKSKPAAAAAEPSTNDWEDDSDEGGNVFDEDDDDLLPFTEFNSKKRSAADSSSDEEEVTGGDAKKRKKQADKKRKKSMQNLPTFASAEDYAHLLGGDDDEDV</sequence>
<feature type="region of interest" description="Disordered" evidence="2">
    <location>
        <begin position="1014"/>
        <end position="1254"/>
    </location>
</feature>
<dbReference type="EMBL" id="OOIN01000010">
    <property type="protein sequence ID" value="SPO25152.1"/>
    <property type="molecule type" value="Genomic_DNA"/>
</dbReference>
<feature type="compositionally biased region" description="Acidic residues" evidence="2">
    <location>
        <begin position="1025"/>
        <end position="1039"/>
    </location>
</feature>
<protein>
    <submittedName>
        <fullName evidence="4">Related to MAK21 - protein required for 60S ribosomal subunit biogenesis</fullName>
    </submittedName>
</protein>
<feature type="compositionally biased region" description="Polar residues" evidence="2">
    <location>
        <begin position="233"/>
        <end position="245"/>
    </location>
</feature>
<dbReference type="GO" id="GO:0005634">
    <property type="term" value="C:nucleus"/>
    <property type="evidence" value="ECO:0007669"/>
    <property type="project" value="TreeGrafter"/>
</dbReference>
<feature type="domain" description="CCAAT-binding factor" evidence="3">
    <location>
        <begin position="722"/>
        <end position="916"/>
    </location>
</feature>
<dbReference type="Pfam" id="PF03914">
    <property type="entry name" value="CBF"/>
    <property type="match status" value="1"/>
</dbReference>
<dbReference type="InterPro" id="IPR005612">
    <property type="entry name" value="CCAAT-binding_factor"/>
</dbReference>
<dbReference type="Proteomes" id="UP000324022">
    <property type="component" value="Unassembled WGS sequence"/>
</dbReference>
<dbReference type="AlphaFoldDB" id="A0A5C3E3N5"/>
<evidence type="ECO:0000256" key="1">
    <source>
        <dbReference type="ARBA" id="ARBA00007797"/>
    </source>
</evidence>
<dbReference type="PANTHER" id="PTHR12048">
    <property type="entry name" value="CCAAT-BINDING FACTOR-RELATED"/>
    <property type="match status" value="1"/>
</dbReference>
<evidence type="ECO:0000259" key="3">
    <source>
        <dbReference type="Pfam" id="PF03914"/>
    </source>
</evidence>
<feature type="compositionally biased region" description="Acidic residues" evidence="2">
    <location>
        <begin position="835"/>
        <end position="856"/>
    </location>
</feature>
<feature type="compositionally biased region" description="Low complexity" evidence="2">
    <location>
        <begin position="1156"/>
        <end position="1166"/>
    </location>
</feature>
<comment type="similarity">
    <text evidence="1">Belongs to the CBF/MAK21 family.</text>
</comment>
<evidence type="ECO:0000313" key="5">
    <source>
        <dbReference type="Proteomes" id="UP000324022"/>
    </source>
</evidence>
<feature type="region of interest" description="Disordered" evidence="2">
    <location>
        <begin position="834"/>
        <end position="856"/>
    </location>
</feature>
<dbReference type="InterPro" id="IPR040155">
    <property type="entry name" value="CEBPZ/Mak21-like"/>
</dbReference>
<proteinExistence type="inferred from homology"/>
<dbReference type="SUPFAM" id="SSF48371">
    <property type="entry name" value="ARM repeat"/>
    <property type="match status" value="1"/>
</dbReference>
<feature type="compositionally biased region" description="Basic residues" evidence="2">
    <location>
        <begin position="1216"/>
        <end position="1229"/>
    </location>
</feature>
<accession>A0A5C3E3N5</accession>
<feature type="compositionally biased region" description="Acidic residues" evidence="2">
    <location>
        <begin position="1047"/>
        <end position="1065"/>
    </location>
</feature>
<feature type="compositionally biased region" description="Low complexity" evidence="2">
    <location>
        <begin position="212"/>
        <end position="232"/>
    </location>
</feature>
<feature type="compositionally biased region" description="Basic and acidic residues" evidence="2">
    <location>
        <begin position="201"/>
        <end position="211"/>
    </location>
</feature>
<feature type="compositionally biased region" description="Low complexity" evidence="2">
    <location>
        <begin position="24"/>
        <end position="51"/>
    </location>
</feature>
<gene>
    <name evidence="4" type="ORF">UTRI_02743_B</name>
</gene>
<feature type="compositionally biased region" description="Acidic residues" evidence="2">
    <location>
        <begin position="1083"/>
        <end position="1123"/>
    </location>
</feature>
<feature type="region of interest" description="Disordered" evidence="2">
    <location>
        <begin position="153"/>
        <end position="271"/>
    </location>
</feature>
<dbReference type="OrthoDB" id="28947at2759"/>
<keyword evidence="5" id="KW-1185">Reference proteome</keyword>
<feature type="region of interest" description="Disordered" evidence="2">
    <location>
        <begin position="1"/>
        <end position="81"/>
    </location>
</feature>
<feature type="region of interest" description="Disordered" evidence="2">
    <location>
        <begin position="621"/>
        <end position="672"/>
    </location>
</feature>
<name>A0A5C3E3N5_9BASI</name>
<feature type="compositionally biased region" description="Low complexity" evidence="2">
    <location>
        <begin position="155"/>
        <end position="166"/>
    </location>
</feature>
<evidence type="ECO:0000313" key="4">
    <source>
        <dbReference type="EMBL" id="SPO25152.1"/>
    </source>
</evidence>
<feature type="compositionally biased region" description="Basic and acidic residues" evidence="2">
    <location>
        <begin position="253"/>
        <end position="266"/>
    </location>
</feature>
<feature type="compositionally biased region" description="Acidic residues" evidence="2">
    <location>
        <begin position="1168"/>
        <end position="1187"/>
    </location>
</feature>
<dbReference type="PANTHER" id="PTHR12048:SF0">
    <property type="entry name" value="CCAAT_ENHANCER-BINDING PROTEIN ZETA"/>
    <property type="match status" value="1"/>
</dbReference>
<organism evidence="4 5">
    <name type="scientific">Ustilago trichophora</name>
    <dbReference type="NCBI Taxonomy" id="86804"/>
    <lineage>
        <taxon>Eukaryota</taxon>
        <taxon>Fungi</taxon>
        <taxon>Dikarya</taxon>
        <taxon>Basidiomycota</taxon>
        <taxon>Ustilaginomycotina</taxon>
        <taxon>Ustilaginomycetes</taxon>
        <taxon>Ustilaginales</taxon>
        <taxon>Ustilaginaceae</taxon>
        <taxon>Ustilago</taxon>
    </lineage>
</organism>